<dbReference type="PANTHER" id="PTHR33295">
    <property type="entry name" value="ATPASE"/>
    <property type="match status" value="1"/>
</dbReference>
<evidence type="ECO:0000313" key="4">
    <source>
        <dbReference type="Proteomes" id="UP000029525"/>
    </source>
</evidence>
<dbReference type="PANTHER" id="PTHR33295:SF20">
    <property type="entry name" value="ATPASE"/>
    <property type="match status" value="1"/>
</dbReference>
<dbReference type="OrthoDB" id="9801840at2"/>
<comment type="caution">
    <text evidence="3">The sequence shown here is derived from an EMBL/GenBank/DDBJ whole genome shotgun (WGS) entry which is preliminary data.</text>
</comment>
<organism evidence="3 4">
    <name type="scientific">Prevotella bivia DNF00320</name>
    <dbReference type="NCBI Taxonomy" id="1401068"/>
    <lineage>
        <taxon>Bacteria</taxon>
        <taxon>Pseudomonadati</taxon>
        <taxon>Bacteroidota</taxon>
        <taxon>Bacteroidia</taxon>
        <taxon>Bacteroidales</taxon>
        <taxon>Prevotellaceae</taxon>
        <taxon>Prevotella</taxon>
    </lineage>
</organism>
<dbReference type="Pfam" id="PF13635">
    <property type="entry name" value="DUF4143"/>
    <property type="match status" value="1"/>
</dbReference>
<dbReference type="RefSeq" id="WP_036867077.1">
    <property type="nucleotide sequence ID" value="NZ_JRNQ01000033.1"/>
</dbReference>
<dbReference type="Pfam" id="PF13173">
    <property type="entry name" value="AAA_14"/>
    <property type="match status" value="1"/>
</dbReference>
<dbReference type="InterPro" id="IPR041682">
    <property type="entry name" value="AAA_14"/>
</dbReference>
<accession>A0A096BPN9</accession>
<dbReference type="EMBL" id="JRNQ01000033">
    <property type="protein sequence ID" value="KGF44622.1"/>
    <property type="molecule type" value="Genomic_DNA"/>
</dbReference>
<dbReference type="Gene3D" id="3.40.50.300">
    <property type="entry name" value="P-loop containing nucleotide triphosphate hydrolases"/>
    <property type="match status" value="1"/>
</dbReference>
<evidence type="ECO:0000259" key="2">
    <source>
        <dbReference type="Pfam" id="PF13635"/>
    </source>
</evidence>
<dbReference type="InterPro" id="IPR027417">
    <property type="entry name" value="P-loop_NTPase"/>
</dbReference>
<reference evidence="3 4" key="1">
    <citation type="submission" date="2014-07" db="EMBL/GenBank/DDBJ databases">
        <authorList>
            <person name="McCorrison J."/>
            <person name="Sanka R."/>
            <person name="Torralba M."/>
            <person name="Gillis M."/>
            <person name="Haft D.H."/>
            <person name="Methe B."/>
            <person name="Sutton G."/>
            <person name="Nelson K.E."/>
        </authorList>
    </citation>
    <scope>NUCLEOTIDE SEQUENCE [LARGE SCALE GENOMIC DNA]</scope>
    <source>
        <strain evidence="3 4">DNF00320</strain>
    </source>
</reference>
<feature type="domain" description="AAA" evidence="1">
    <location>
        <begin position="20"/>
        <end position="149"/>
    </location>
</feature>
<gene>
    <name evidence="3" type="ORF">HMPREF0647_06140</name>
</gene>
<dbReference type="Proteomes" id="UP000029525">
    <property type="component" value="Unassembled WGS sequence"/>
</dbReference>
<evidence type="ECO:0000313" key="3">
    <source>
        <dbReference type="EMBL" id="KGF44622.1"/>
    </source>
</evidence>
<feature type="domain" description="DUF4143" evidence="2">
    <location>
        <begin position="197"/>
        <end position="344"/>
    </location>
</feature>
<sequence>MKAIVRQSYLDKIAKHLGKDTIIIIVGQRRVGKSYTLRLFRDQVEEDIHANIIFIDKEKHEFADIQTDWDLNAYIDERRDKTKTNYILIDEVQDIEDFENSIRSYYEEPDIEIIVTGSNSNMLSGDLANKIGGRYKEVYVQALSYEEFMEFHELPDSDDTLAKYIQFGGLPGLKKIGLDEQDAREYQMDVYSTVLLKDVIKRNNIRNVPFLENLVHFLADNAGKIISANSIAKYMRSQGENITSTVIINYTKYLCESYMIHKMNRYDIHGRKIFESNDKFYFEDNGIRNALVGGSRERDIEKVIENIIYNHLVRLGYEVMVGQLQAGEIDFVCTKPKGERIYVQASYIIADDKTYEREFGNLRAIKDNYPKYVISMTPLVTKSDDNGITHLHLRRFLTNGLEK</sequence>
<dbReference type="SUPFAM" id="SSF52540">
    <property type="entry name" value="P-loop containing nucleoside triphosphate hydrolases"/>
    <property type="match status" value="1"/>
</dbReference>
<dbReference type="AlphaFoldDB" id="A0A096BPN9"/>
<dbReference type="InterPro" id="IPR025420">
    <property type="entry name" value="DUF4143"/>
</dbReference>
<name>A0A096BPN9_9BACT</name>
<evidence type="ECO:0008006" key="5">
    <source>
        <dbReference type="Google" id="ProtNLM"/>
    </source>
</evidence>
<protein>
    <recommendedName>
        <fullName evidence="5">ATPase</fullName>
    </recommendedName>
</protein>
<evidence type="ECO:0000259" key="1">
    <source>
        <dbReference type="Pfam" id="PF13173"/>
    </source>
</evidence>
<proteinExistence type="predicted"/>